<dbReference type="InterPro" id="IPR017871">
    <property type="entry name" value="ABC_transporter-like_CS"/>
</dbReference>
<dbReference type="PANTHER" id="PTHR24221:SF654">
    <property type="entry name" value="ATP-BINDING CASSETTE SUB-FAMILY B MEMBER 6"/>
    <property type="match status" value="1"/>
</dbReference>
<accession>A0ABZ0S8B2</accession>
<keyword evidence="11" id="KW-1185">Reference proteome</keyword>
<dbReference type="Pfam" id="PF00664">
    <property type="entry name" value="ABC_membrane"/>
    <property type="match status" value="1"/>
</dbReference>
<feature type="transmembrane region" description="Helical" evidence="7">
    <location>
        <begin position="456"/>
        <end position="478"/>
    </location>
</feature>
<dbReference type="InterPro" id="IPR022515">
    <property type="entry name" value="NHPM_micro_ABC2"/>
</dbReference>
<evidence type="ECO:0000256" key="4">
    <source>
        <dbReference type="ARBA" id="ARBA00022840"/>
    </source>
</evidence>
<dbReference type="InterPro" id="IPR039421">
    <property type="entry name" value="Type_1_exporter"/>
</dbReference>
<dbReference type="Pfam" id="PF00005">
    <property type="entry name" value="ABC_tran"/>
    <property type="match status" value="1"/>
</dbReference>
<evidence type="ECO:0000259" key="8">
    <source>
        <dbReference type="PROSITE" id="PS50893"/>
    </source>
</evidence>
<evidence type="ECO:0000259" key="9">
    <source>
        <dbReference type="PROSITE" id="PS50929"/>
    </source>
</evidence>
<evidence type="ECO:0000256" key="5">
    <source>
        <dbReference type="ARBA" id="ARBA00022989"/>
    </source>
</evidence>
<dbReference type="PANTHER" id="PTHR24221">
    <property type="entry name" value="ATP-BINDING CASSETTE SUB-FAMILY B"/>
    <property type="match status" value="1"/>
</dbReference>
<evidence type="ECO:0000256" key="7">
    <source>
        <dbReference type="SAM" id="Phobius"/>
    </source>
</evidence>
<keyword evidence="4" id="KW-0067">ATP-binding</keyword>
<dbReference type="PROSITE" id="PS00211">
    <property type="entry name" value="ABC_TRANSPORTER_1"/>
    <property type="match status" value="1"/>
</dbReference>
<keyword evidence="6 7" id="KW-0472">Membrane</keyword>
<dbReference type="PROSITE" id="PS50929">
    <property type="entry name" value="ABC_TM1F"/>
    <property type="match status" value="1"/>
</dbReference>
<dbReference type="NCBIfam" id="TIGR03797">
    <property type="entry name" value="NHLM_micro_ABC2"/>
    <property type="match status" value="1"/>
</dbReference>
<feature type="transmembrane region" description="Helical" evidence="7">
    <location>
        <begin position="732"/>
        <end position="753"/>
    </location>
</feature>
<dbReference type="InterPro" id="IPR003439">
    <property type="entry name" value="ABC_transporter-like_ATP-bd"/>
</dbReference>
<reference evidence="10 11" key="1">
    <citation type="journal article" date="2023" name="Microorganisms">
        <title>Thiorhodovibrio frisius and Trv. litoralis spp. nov., Two Novel Members from a Clade of Fastidious Purple Sulfur Bacteria That Exhibit Unique Red-Shifted Light-Harvesting Capabilities.</title>
        <authorList>
            <person name="Methner A."/>
            <person name="Kuzyk S.B."/>
            <person name="Petersen J."/>
            <person name="Bauer S."/>
            <person name="Brinkmann H."/>
            <person name="Sichau K."/>
            <person name="Wanner G."/>
            <person name="Wolf J."/>
            <person name="Neumann-Schaal M."/>
            <person name="Henke P."/>
            <person name="Tank M."/>
            <person name="Sproer C."/>
            <person name="Bunk B."/>
            <person name="Overmann J."/>
        </authorList>
    </citation>
    <scope>NUCLEOTIDE SEQUENCE [LARGE SCALE GENOMIC DNA]</scope>
    <source>
        <strain evidence="10 11">DSM 6702</strain>
    </source>
</reference>
<dbReference type="InterPro" id="IPR027417">
    <property type="entry name" value="P-loop_NTPase"/>
</dbReference>
<feature type="domain" description="ABC transporter" evidence="8">
    <location>
        <begin position="780"/>
        <end position="1012"/>
    </location>
</feature>
<evidence type="ECO:0000256" key="3">
    <source>
        <dbReference type="ARBA" id="ARBA00022741"/>
    </source>
</evidence>
<organism evidence="10 11">
    <name type="scientific">Thiorhodovibrio winogradskyi</name>
    <dbReference type="NCBI Taxonomy" id="77007"/>
    <lineage>
        <taxon>Bacteria</taxon>
        <taxon>Pseudomonadati</taxon>
        <taxon>Pseudomonadota</taxon>
        <taxon>Gammaproteobacteria</taxon>
        <taxon>Chromatiales</taxon>
        <taxon>Chromatiaceae</taxon>
        <taxon>Thiorhodovibrio</taxon>
    </lineage>
</organism>
<feature type="transmembrane region" description="Helical" evidence="7">
    <location>
        <begin position="490"/>
        <end position="514"/>
    </location>
</feature>
<sequence length="1015" mass="111075">MQQSMQATTAPIHDSFDAELLAKIDGTRLSVGYHNPFLIQEPDLIWLVLKGSVDIFAVPVVAGKIVGTGQHLLRVEAGELIFGMSPAPGMMPVDTPTPDPEAEIEHGPMEIALRAVATMGTELYRARRRDIEDEDFDIIVVDWIDTWITQLANVLIPVGGPRADGFLEAEPGLEYPAKRVLLPQSRDTIWVQTDQGEAKAAGTWPLPTASDGRWFPLAGNLWLTCENACTLSGIYTPTALFRGTLWQSLDAFHIVFMSALAARLAETRQRDAGRLERRAAGDRLVFGGALRRIAGILLPKRRDQGLADSPIATDDPLHEAMRLVAAASGMTIAPPAERINPLAHPLDEIARRSHLRTRRVLLRDDWHRRDNDPLLGYLGEDQRPVALIPDGPKRYRLIDPGAKPGTNQEQPLTEALAEQLAGEAQVLYRPFPAHPLKVREVLRFGLAGLRLDPATVLAMGLLTGLLALATPIATSQILSDIIPRADISMHLMLVAGLVLAALGSAAFAVTRGFAMLRLQTRMDARIQTAVWDRLLSLPVSFFRDYIAGDLADRANGINAIREVLSSTVLQAALNLVFSLFSLILLFWYSWKLAFVALGVVLVILGLSFLVTLMQLPLQREMIGRGGKIEGLVFQLLVGLSKLRNSASEARAFARWAEQFSITKDLTYRIRRLGAMQQVLNTLFPLIASIAFFAVISFVLNQASEADSAPLALAQSGFGIKEFLGFLPAFGQFSGAMIGLLGTLTTLITIVPLYERVRPILEAIPERSELKADPGALDGRIEFSSVVFRYDPQVPPAVNQVSLRIASGSYVAFVGASGSGKSTLVRLLLGFEQPESGGVYLDGRDISGLDMQAVRRQIGVVLQNGRIMSGSIFENIVGSLPLAIEDAWQAAEMAGFAEDIKQMPMGMHTVLPDGAASLSGGQRQRLMIARALVHKPRILILDEATSALDNRTQDVVNRSLTKLNMTRIVVAHRLSTIERVDRIFVMQQGRIVESGTFHELMNLNGEFAELARRQMV</sequence>
<feature type="transmembrane region" description="Helical" evidence="7">
    <location>
        <begin position="594"/>
        <end position="617"/>
    </location>
</feature>
<dbReference type="EMBL" id="CP121472">
    <property type="protein sequence ID" value="WPL16486.1"/>
    <property type="molecule type" value="Genomic_DNA"/>
</dbReference>
<keyword evidence="3" id="KW-0547">Nucleotide-binding</keyword>
<dbReference type="InterPro" id="IPR036640">
    <property type="entry name" value="ABC1_TM_sf"/>
</dbReference>
<keyword evidence="2 7" id="KW-0812">Transmembrane</keyword>
<dbReference type="Gene3D" id="3.40.50.300">
    <property type="entry name" value="P-loop containing nucleotide triphosphate hydrolases"/>
    <property type="match status" value="1"/>
</dbReference>
<keyword evidence="5 7" id="KW-1133">Transmembrane helix</keyword>
<dbReference type="SMART" id="SM00382">
    <property type="entry name" value="AAA"/>
    <property type="match status" value="1"/>
</dbReference>
<feature type="transmembrane region" description="Helical" evidence="7">
    <location>
        <begin position="568"/>
        <end position="588"/>
    </location>
</feature>
<dbReference type="Gene3D" id="1.20.1560.10">
    <property type="entry name" value="ABC transporter type 1, transmembrane domain"/>
    <property type="match status" value="1"/>
</dbReference>
<dbReference type="PROSITE" id="PS50893">
    <property type="entry name" value="ABC_TRANSPORTER_2"/>
    <property type="match status" value="1"/>
</dbReference>
<dbReference type="SUPFAM" id="SSF90123">
    <property type="entry name" value="ABC transporter transmembrane region"/>
    <property type="match status" value="1"/>
</dbReference>
<dbReference type="InterPro" id="IPR003593">
    <property type="entry name" value="AAA+_ATPase"/>
</dbReference>
<evidence type="ECO:0000256" key="2">
    <source>
        <dbReference type="ARBA" id="ARBA00022692"/>
    </source>
</evidence>
<evidence type="ECO:0000313" key="10">
    <source>
        <dbReference type="EMBL" id="WPL16486.1"/>
    </source>
</evidence>
<dbReference type="Proteomes" id="UP001432180">
    <property type="component" value="Chromosome"/>
</dbReference>
<feature type="transmembrane region" description="Helical" evidence="7">
    <location>
        <begin position="678"/>
        <end position="699"/>
    </location>
</feature>
<evidence type="ECO:0000256" key="6">
    <source>
        <dbReference type="ARBA" id="ARBA00023136"/>
    </source>
</evidence>
<dbReference type="InterPro" id="IPR011527">
    <property type="entry name" value="ABC1_TM_dom"/>
</dbReference>
<dbReference type="SUPFAM" id="SSF52540">
    <property type="entry name" value="P-loop containing nucleoside triphosphate hydrolases"/>
    <property type="match status" value="1"/>
</dbReference>
<feature type="domain" description="ABC transmembrane type-1" evidence="9">
    <location>
        <begin position="454"/>
        <end position="748"/>
    </location>
</feature>
<protein>
    <submittedName>
        <fullName evidence="10">RTX-I toxin determinant B</fullName>
    </submittedName>
</protein>
<evidence type="ECO:0000256" key="1">
    <source>
        <dbReference type="ARBA" id="ARBA00004651"/>
    </source>
</evidence>
<comment type="subcellular location">
    <subcellularLocation>
        <location evidence="1">Cell membrane</location>
        <topology evidence="1">Multi-pass membrane protein</topology>
    </subcellularLocation>
</comment>
<gene>
    <name evidence="10" type="primary">apxIB_1</name>
    <name evidence="10" type="ORF">Thiowin_01442</name>
</gene>
<name>A0ABZ0S8B2_9GAMM</name>
<proteinExistence type="predicted"/>
<evidence type="ECO:0000313" key="11">
    <source>
        <dbReference type="Proteomes" id="UP001432180"/>
    </source>
</evidence>